<dbReference type="PROSITE" id="PS00092">
    <property type="entry name" value="N6_MTASE"/>
    <property type="match status" value="1"/>
</dbReference>
<dbReference type="SUPFAM" id="SSF53335">
    <property type="entry name" value="S-adenosyl-L-methionine-dependent methyltransferases"/>
    <property type="match status" value="1"/>
</dbReference>
<dbReference type="InterPro" id="IPR011639">
    <property type="entry name" value="MethylTrfase_TaqI-like_dom"/>
</dbReference>
<reference evidence="2" key="1">
    <citation type="submission" date="2019-03" db="EMBL/GenBank/DDBJ databases">
        <title>Lake Tanganyika Metagenome-Assembled Genomes (MAGs).</title>
        <authorList>
            <person name="Tran P."/>
        </authorList>
    </citation>
    <scope>NUCLEOTIDE SEQUENCE</scope>
    <source>
        <strain evidence="2">K_DeepCast_65m_m2_066</strain>
    </source>
</reference>
<evidence type="ECO:0000313" key="2">
    <source>
        <dbReference type="EMBL" id="MBM3225594.1"/>
    </source>
</evidence>
<dbReference type="AlphaFoldDB" id="A0A937W540"/>
<dbReference type="GO" id="GO:0006304">
    <property type="term" value="P:DNA modification"/>
    <property type="evidence" value="ECO:0007669"/>
    <property type="project" value="InterPro"/>
</dbReference>
<dbReference type="EMBL" id="VGLS01000624">
    <property type="protein sequence ID" value="MBM3225594.1"/>
    <property type="molecule type" value="Genomic_DNA"/>
</dbReference>
<sequence>FRRLKLVLDYWCALWFWPIRGSADLPTREQWWMEAGAILEGNVVDLTPQPTFDFALASETAFLGARASRPLPPSTTELPAATQLSLLDTDQPALPLSDAPTPPLHDRFGQLRISRLREHFPRITTVEHLASAARFLHWELHFADVFARRGGFDLVLGNPPWIKVEWKEAGILGESNPLFAIRKFSASALYFTRL</sequence>
<feature type="non-terminal residue" evidence="2">
    <location>
        <position position="1"/>
    </location>
</feature>
<protein>
    <submittedName>
        <fullName evidence="2">Class I SAM-dependent DNA methyltransferase</fullName>
    </submittedName>
</protein>
<evidence type="ECO:0000313" key="3">
    <source>
        <dbReference type="Proteomes" id="UP000712673"/>
    </source>
</evidence>
<keyword evidence="2" id="KW-0489">Methyltransferase</keyword>
<name>A0A937W540_UNCTE</name>
<dbReference type="Pfam" id="PF07669">
    <property type="entry name" value="Eco57I"/>
    <property type="match status" value="1"/>
</dbReference>
<accession>A0A937W540</accession>
<feature type="domain" description="Type II methyltransferase M.TaqI-like" evidence="1">
    <location>
        <begin position="125"/>
        <end position="167"/>
    </location>
</feature>
<proteinExistence type="predicted"/>
<comment type="caution">
    <text evidence="2">The sequence shown here is derived from an EMBL/GenBank/DDBJ whole genome shotgun (WGS) entry which is preliminary data.</text>
</comment>
<dbReference type="Proteomes" id="UP000712673">
    <property type="component" value="Unassembled WGS sequence"/>
</dbReference>
<dbReference type="InterPro" id="IPR002052">
    <property type="entry name" value="DNA_methylase_N6_adenine_CS"/>
</dbReference>
<evidence type="ECO:0000259" key="1">
    <source>
        <dbReference type="Pfam" id="PF07669"/>
    </source>
</evidence>
<dbReference type="GO" id="GO:0009007">
    <property type="term" value="F:site-specific DNA-methyltransferase (adenine-specific) activity"/>
    <property type="evidence" value="ECO:0007669"/>
    <property type="project" value="UniProtKB-EC"/>
</dbReference>
<keyword evidence="2" id="KW-0808">Transferase</keyword>
<dbReference type="GO" id="GO:0003676">
    <property type="term" value="F:nucleic acid binding"/>
    <property type="evidence" value="ECO:0007669"/>
    <property type="project" value="InterPro"/>
</dbReference>
<organism evidence="2 3">
    <name type="scientific">Tectimicrobiota bacterium</name>
    <dbReference type="NCBI Taxonomy" id="2528274"/>
    <lineage>
        <taxon>Bacteria</taxon>
        <taxon>Pseudomonadati</taxon>
        <taxon>Nitrospinota/Tectimicrobiota group</taxon>
        <taxon>Candidatus Tectimicrobiota</taxon>
    </lineage>
</organism>
<gene>
    <name evidence="2" type="ORF">FJZ47_17595</name>
</gene>
<dbReference type="InterPro" id="IPR029063">
    <property type="entry name" value="SAM-dependent_MTases_sf"/>
</dbReference>
<dbReference type="GO" id="GO:0032259">
    <property type="term" value="P:methylation"/>
    <property type="evidence" value="ECO:0007669"/>
    <property type="project" value="UniProtKB-KW"/>
</dbReference>